<name>A0AAE1F2A0_PETCI</name>
<reference evidence="2" key="1">
    <citation type="submission" date="2023-10" db="EMBL/GenBank/DDBJ databases">
        <title>Genome assemblies of two species of porcelain crab, Petrolisthes cinctipes and Petrolisthes manimaculis (Anomura: Porcellanidae).</title>
        <authorList>
            <person name="Angst P."/>
        </authorList>
    </citation>
    <scope>NUCLEOTIDE SEQUENCE</scope>
    <source>
        <strain evidence="2">PB745_01</strain>
        <tissue evidence="2">Gill</tissue>
    </source>
</reference>
<evidence type="ECO:0000313" key="2">
    <source>
        <dbReference type="EMBL" id="KAK3865263.1"/>
    </source>
</evidence>
<feature type="compositionally biased region" description="Polar residues" evidence="1">
    <location>
        <begin position="1"/>
        <end position="14"/>
    </location>
</feature>
<evidence type="ECO:0000313" key="3">
    <source>
        <dbReference type="Proteomes" id="UP001286313"/>
    </source>
</evidence>
<protein>
    <submittedName>
        <fullName evidence="2">Uncharacterized protein</fullName>
    </submittedName>
</protein>
<sequence>MPHPSSCLTSTSLYTPASPSTVSPSSQKIPMPASPTSPTPSPACLTIPVCKFTVHFPYHYYTPFPSLPILVLPFPQPPPSTITSSPLQPLPLSYHFPSLPFQYYPFPCPPHTPSLHYPCPTPAPLEAHSFTGVHSVSPPLLHHLLLPAPCNSPPCPVSPILLSPPLLPSPSPPFTSPSLLSPLPCLSLFTISPLLSSSPLNSSSHLLLTLSPLLPSSPLPLHFLLHLPSCSSPIFHASPFLIYSPVYLFSLFLSFPSPPLFSPLPPCLSSTFYPHHLLLLI</sequence>
<organism evidence="2 3">
    <name type="scientific">Petrolisthes cinctipes</name>
    <name type="common">Flat porcelain crab</name>
    <dbReference type="NCBI Taxonomy" id="88211"/>
    <lineage>
        <taxon>Eukaryota</taxon>
        <taxon>Metazoa</taxon>
        <taxon>Ecdysozoa</taxon>
        <taxon>Arthropoda</taxon>
        <taxon>Crustacea</taxon>
        <taxon>Multicrustacea</taxon>
        <taxon>Malacostraca</taxon>
        <taxon>Eumalacostraca</taxon>
        <taxon>Eucarida</taxon>
        <taxon>Decapoda</taxon>
        <taxon>Pleocyemata</taxon>
        <taxon>Anomura</taxon>
        <taxon>Galatheoidea</taxon>
        <taxon>Porcellanidae</taxon>
        <taxon>Petrolisthes</taxon>
    </lineage>
</organism>
<evidence type="ECO:0000256" key="1">
    <source>
        <dbReference type="SAM" id="MobiDB-lite"/>
    </source>
</evidence>
<feature type="region of interest" description="Disordered" evidence="1">
    <location>
        <begin position="1"/>
        <end position="40"/>
    </location>
</feature>
<comment type="caution">
    <text evidence="2">The sequence shown here is derived from an EMBL/GenBank/DDBJ whole genome shotgun (WGS) entry which is preliminary data.</text>
</comment>
<feature type="compositionally biased region" description="Low complexity" evidence="1">
    <location>
        <begin position="15"/>
        <end position="26"/>
    </location>
</feature>
<proteinExistence type="predicted"/>
<gene>
    <name evidence="2" type="ORF">Pcinc_029119</name>
</gene>
<dbReference type="EMBL" id="JAWQEG010003630">
    <property type="protein sequence ID" value="KAK3865263.1"/>
    <property type="molecule type" value="Genomic_DNA"/>
</dbReference>
<accession>A0AAE1F2A0</accession>
<dbReference type="PRINTS" id="PR01217">
    <property type="entry name" value="PRICHEXTENSN"/>
</dbReference>
<dbReference type="Proteomes" id="UP001286313">
    <property type="component" value="Unassembled WGS sequence"/>
</dbReference>
<keyword evidence="3" id="KW-1185">Reference proteome</keyword>
<dbReference type="AlphaFoldDB" id="A0AAE1F2A0"/>